<reference evidence="5 6" key="1">
    <citation type="journal article" date="2017" name="MBio">
        <title>Type VI secretion-mediated competition in the bee gut microbiome.</title>
        <authorList>
            <person name="Steele M.I."/>
            <person name="Kwong W.K."/>
            <person name="Powell J.E."/>
            <person name="Whiteley M."/>
            <person name="Moran N.A."/>
        </authorList>
    </citation>
    <scope>NUCLEOTIDE SEQUENCE [LARGE SCALE GENOMIC DNA]</scope>
    <source>
        <strain evidence="5 6">PEB0171</strain>
    </source>
</reference>
<dbReference type="PROSITE" id="PS51118">
    <property type="entry name" value="HTH_HXLR"/>
    <property type="match status" value="1"/>
</dbReference>
<dbReference type="EMBL" id="MEIV01000025">
    <property type="protein sequence ID" value="PIT63862.1"/>
    <property type="molecule type" value="Genomic_DNA"/>
</dbReference>
<name>A0A2N9Y5R7_9NEIS</name>
<dbReference type="Proteomes" id="UP000231094">
    <property type="component" value="Unassembled WGS sequence"/>
</dbReference>
<accession>A0A2N9Y5R7</accession>
<sequence>MGTKIKSSKIIYNDKYYDCPISMAMDLIGGKWKSVILHYLKNGEKRFNELRKDIPAITEMTLSLQLKQLEKDRLITRQVFGEKPPIKVIYALSPLGHQVCPALAELCSWALTIAQRNDEDISNSTAQNIR</sequence>
<keyword evidence="3" id="KW-0804">Transcription</keyword>
<dbReference type="RefSeq" id="WP_084563738.1">
    <property type="nucleotide sequence ID" value="NZ_CP160072.2"/>
</dbReference>
<comment type="caution">
    <text evidence="5">The sequence shown here is derived from an EMBL/GenBank/DDBJ whole genome shotgun (WGS) entry which is preliminary data.</text>
</comment>
<dbReference type="PANTHER" id="PTHR33204">
    <property type="entry name" value="TRANSCRIPTIONAL REGULATOR, MARR FAMILY"/>
    <property type="match status" value="1"/>
</dbReference>
<proteinExistence type="predicted"/>
<evidence type="ECO:0000256" key="3">
    <source>
        <dbReference type="ARBA" id="ARBA00023163"/>
    </source>
</evidence>
<protein>
    <submittedName>
        <fullName evidence="5">Transcriptional regulator</fullName>
    </submittedName>
</protein>
<dbReference type="AlphaFoldDB" id="A0A2N9Y5R7"/>
<feature type="domain" description="HTH hxlR-type" evidence="4">
    <location>
        <begin position="19"/>
        <end position="118"/>
    </location>
</feature>
<dbReference type="Pfam" id="PF01638">
    <property type="entry name" value="HxlR"/>
    <property type="match status" value="1"/>
</dbReference>
<dbReference type="InterPro" id="IPR002577">
    <property type="entry name" value="HTH_HxlR"/>
</dbReference>
<dbReference type="SUPFAM" id="SSF46785">
    <property type="entry name" value="Winged helix' DNA-binding domain"/>
    <property type="match status" value="1"/>
</dbReference>
<dbReference type="Gene3D" id="1.10.10.10">
    <property type="entry name" value="Winged helix-like DNA-binding domain superfamily/Winged helix DNA-binding domain"/>
    <property type="match status" value="1"/>
</dbReference>
<evidence type="ECO:0000256" key="1">
    <source>
        <dbReference type="ARBA" id="ARBA00023015"/>
    </source>
</evidence>
<keyword evidence="2" id="KW-0238">DNA-binding</keyword>
<evidence type="ECO:0000313" key="6">
    <source>
        <dbReference type="Proteomes" id="UP000231094"/>
    </source>
</evidence>
<dbReference type="PANTHER" id="PTHR33204:SF29">
    <property type="entry name" value="TRANSCRIPTIONAL REGULATOR"/>
    <property type="match status" value="1"/>
</dbReference>
<organism evidence="5 6">
    <name type="scientific">Snodgrassella alvi</name>
    <dbReference type="NCBI Taxonomy" id="1196083"/>
    <lineage>
        <taxon>Bacteria</taxon>
        <taxon>Pseudomonadati</taxon>
        <taxon>Pseudomonadota</taxon>
        <taxon>Betaproteobacteria</taxon>
        <taxon>Neisseriales</taxon>
        <taxon>Neisseriaceae</taxon>
        <taxon>Snodgrassella</taxon>
    </lineage>
</organism>
<gene>
    <name evidence="5" type="ORF">BHC47_03455</name>
</gene>
<evidence type="ECO:0000313" key="5">
    <source>
        <dbReference type="EMBL" id="PIT63862.1"/>
    </source>
</evidence>
<dbReference type="GO" id="GO:0003677">
    <property type="term" value="F:DNA binding"/>
    <property type="evidence" value="ECO:0007669"/>
    <property type="project" value="UniProtKB-KW"/>
</dbReference>
<keyword evidence="1" id="KW-0805">Transcription regulation</keyword>
<dbReference type="InterPro" id="IPR036390">
    <property type="entry name" value="WH_DNA-bd_sf"/>
</dbReference>
<dbReference type="InterPro" id="IPR036388">
    <property type="entry name" value="WH-like_DNA-bd_sf"/>
</dbReference>
<evidence type="ECO:0000256" key="2">
    <source>
        <dbReference type="ARBA" id="ARBA00023125"/>
    </source>
</evidence>
<evidence type="ECO:0000259" key="4">
    <source>
        <dbReference type="PROSITE" id="PS51118"/>
    </source>
</evidence>